<dbReference type="RefSeq" id="WP_203885220.1">
    <property type="nucleotide sequence ID" value="NZ_BAABHH010000008.1"/>
</dbReference>
<feature type="compositionally biased region" description="Basic and acidic residues" evidence="1">
    <location>
        <begin position="255"/>
        <end position="265"/>
    </location>
</feature>
<proteinExistence type="predicted"/>
<protein>
    <submittedName>
        <fullName evidence="2">Uncharacterized protein</fullName>
    </submittedName>
</protein>
<organism evidence="2 3">
    <name type="scientific">Planotetraspora kaengkrachanensis</name>
    <dbReference type="NCBI Taxonomy" id="575193"/>
    <lineage>
        <taxon>Bacteria</taxon>
        <taxon>Bacillati</taxon>
        <taxon>Actinomycetota</taxon>
        <taxon>Actinomycetes</taxon>
        <taxon>Streptosporangiales</taxon>
        <taxon>Streptosporangiaceae</taxon>
        <taxon>Planotetraspora</taxon>
    </lineage>
</organism>
<evidence type="ECO:0000313" key="2">
    <source>
        <dbReference type="EMBL" id="GIG81865.1"/>
    </source>
</evidence>
<accession>A0A8J3V6W5</accession>
<comment type="caution">
    <text evidence="2">The sequence shown here is derived from an EMBL/GenBank/DDBJ whole genome shotgun (WGS) entry which is preliminary data.</text>
</comment>
<gene>
    <name evidence="2" type="ORF">Pka01_49920</name>
</gene>
<feature type="compositionally biased region" description="Basic and acidic residues" evidence="1">
    <location>
        <begin position="158"/>
        <end position="206"/>
    </location>
</feature>
<keyword evidence="3" id="KW-1185">Reference proteome</keyword>
<evidence type="ECO:0000313" key="3">
    <source>
        <dbReference type="Proteomes" id="UP000630097"/>
    </source>
</evidence>
<feature type="compositionally biased region" description="Gly residues" evidence="1">
    <location>
        <begin position="144"/>
        <end position="153"/>
    </location>
</feature>
<feature type="compositionally biased region" description="Basic and acidic residues" evidence="1">
    <location>
        <begin position="98"/>
        <end position="114"/>
    </location>
</feature>
<feature type="region of interest" description="Disordered" evidence="1">
    <location>
        <begin position="402"/>
        <end position="492"/>
    </location>
</feature>
<name>A0A8J3V6W5_9ACTN</name>
<feature type="compositionally biased region" description="Basic and acidic residues" evidence="1">
    <location>
        <begin position="128"/>
        <end position="139"/>
    </location>
</feature>
<dbReference type="EMBL" id="BONV01000025">
    <property type="protein sequence ID" value="GIG81865.1"/>
    <property type="molecule type" value="Genomic_DNA"/>
</dbReference>
<evidence type="ECO:0000256" key="1">
    <source>
        <dbReference type="SAM" id="MobiDB-lite"/>
    </source>
</evidence>
<dbReference type="Proteomes" id="UP000630097">
    <property type="component" value="Unassembled WGS sequence"/>
</dbReference>
<reference evidence="2 3" key="1">
    <citation type="submission" date="2021-01" db="EMBL/GenBank/DDBJ databases">
        <title>Whole genome shotgun sequence of Planotetraspora kaengkrachanensis NBRC 104272.</title>
        <authorList>
            <person name="Komaki H."/>
            <person name="Tamura T."/>
        </authorList>
    </citation>
    <scope>NUCLEOTIDE SEQUENCE [LARGE SCALE GENOMIC DNA]</scope>
    <source>
        <strain evidence="2 3">NBRC 104272</strain>
    </source>
</reference>
<dbReference type="AlphaFoldDB" id="A0A8J3V6W5"/>
<feature type="region of interest" description="Disordered" evidence="1">
    <location>
        <begin position="75"/>
        <end position="295"/>
    </location>
</feature>
<sequence>MAKLDGMDPKLVREMLAGLQRAAKRLDTLDARIAQLTRGAGVAVQATHHPSEVADACRGMVKDVTDRLALLEKQERQRRQGGHESLMTVVSTPAPRRVVTDDGPREKESAKDRGPGSGHVTRPPAGREPARPKPKRDPTRLGSPGDGVRGGAQPGDAKPGDSKPGDQKPVDSKPGDLKPGEAKPGDLKPGDLKPGDLKPGDAKPGEAKPGGCLPQDSRPGEHDGAQSGLSGTPHGRVSDPGKHRRRPHTGPGRSPHGDATHDPRFHRPVSPDRAGTPGGPGAPYPADPRSGAVAADAAAVADLGAAAAFDPSAAARPPAATREPYLVLGSPVPDGALDVPGDLGRPAPAGADPRMSAAAGIWQDIPLPSAVQPVDVVSYPTGRSGDDTLWVVVDRRRETAPFQIPGVTLPEATPPEGGRWAPGTAASHGDRPLPEGCAGAQAEQPGDPLQPTGRHSRPEPYGQEGQGGSYGGGRHRSPGPADGQGRPWDGRL</sequence>